<dbReference type="SUPFAM" id="SSF50692">
    <property type="entry name" value="ADC-like"/>
    <property type="match status" value="1"/>
</dbReference>
<evidence type="ECO:0000313" key="2">
    <source>
        <dbReference type="EMBL" id="PTQ55392.1"/>
    </source>
</evidence>
<accession>A0A2R6XYB7</accession>
<comment type="caution">
    <text evidence="2">The sequence shown here is derived from an EMBL/GenBank/DDBJ whole genome shotgun (WGS) entry which is preliminary data.</text>
</comment>
<dbReference type="InterPro" id="IPR006657">
    <property type="entry name" value="MoPterin_dinucl-bd_dom"/>
</dbReference>
<feature type="domain" description="Molybdopterin dinucleotide-binding" evidence="1">
    <location>
        <begin position="2"/>
        <end position="70"/>
    </location>
</feature>
<name>A0A2R6XYB7_9BACL</name>
<dbReference type="Gene3D" id="2.40.40.20">
    <property type="match status" value="1"/>
</dbReference>
<dbReference type="InterPro" id="IPR009010">
    <property type="entry name" value="Asp_de-COase-like_dom_sf"/>
</dbReference>
<protein>
    <recommendedName>
        <fullName evidence="1">Molybdopterin dinucleotide-binding domain-containing protein</fullName>
    </recommendedName>
</protein>
<gene>
    <name evidence="2" type="ORF">BSOLF_2206</name>
</gene>
<dbReference type="Pfam" id="PF01568">
    <property type="entry name" value="Molydop_binding"/>
    <property type="match status" value="1"/>
</dbReference>
<dbReference type="InterPro" id="IPR050612">
    <property type="entry name" value="Prok_Mopterin_Oxidored"/>
</dbReference>
<dbReference type="Proteomes" id="UP000244338">
    <property type="component" value="Unassembled WGS sequence"/>
</dbReference>
<dbReference type="GO" id="GO:0043546">
    <property type="term" value="F:molybdopterin cofactor binding"/>
    <property type="evidence" value="ECO:0007669"/>
    <property type="project" value="InterPro"/>
</dbReference>
<dbReference type="PANTHER" id="PTHR43742">
    <property type="entry name" value="TRIMETHYLAMINE-N-OXIDE REDUCTASE"/>
    <property type="match status" value="1"/>
</dbReference>
<dbReference type="EMBL" id="PEBX01000123">
    <property type="protein sequence ID" value="PTQ55392.1"/>
    <property type="molecule type" value="Genomic_DNA"/>
</dbReference>
<sequence length="100" mass="11181">MRMSPELAERLGLRPGDQVRLSNDGGVFEGRVVVQDGMRDDMLVIEEGVSDGVHFVNDLTPTALSDLGDGSTQYETFVHLEKIVRDEQIKDRHELTQLEA</sequence>
<proteinExistence type="predicted"/>
<evidence type="ECO:0000259" key="1">
    <source>
        <dbReference type="Pfam" id="PF01568"/>
    </source>
</evidence>
<dbReference type="CDD" id="cd02775">
    <property type="entry name" value="MopB_CT"/>
    <property type="match status" value="1"/>
</dbReference>
<dbReference type="AlphaFoldDB" id="A0A2R6XYB7"/>
<organism evidence="2 3">
    <name type="scientific">Candidatus Carbonibacillus altaicus</name>
    <dbReference type="NCBI Taxonomy" id="2163959"/>
    <lineage>
        <taxon>Bacteria</taxon>
        <taxon>Bacillati</taxon>
        <taxon>Bacillota</taxon>
        <taxon>Bacilli</taxon>
        <taxon>Bacillales</taxon>
        <taxon>Candidatus Carbonibacillus</taxon>
    </lineage>
</organism>
<evidence type="ECO:0000313" key="3">
    <source>
        <dbReference type="Proteomes" id="UP000244338"/>
    </source>
</evidence>
<dbReference type="GO" id="GO:0016491">
    <property type="term" value="F:oxidoreductase activity"/>
    <property type="evidence" value="ECO:0007669"/>
    <property type="project" value="InterPro"/>
</dbReference>
<reference evidence="3" key="1">
    <citation type="journal article" date="2018" name="Sci. Rep.">
        <title>Lignite coal burning seam in the remote Altai Mountains harbors a hydrogen-driven thermophilic microbial community.</title>
        <authorList>
            <person name="Kadnikov V.V."/>
            <person name="Mardanov A.V."/>
            <person name="Ivasenko D.A."/>
            <person name="Antsiferov D.V."/>
            <person name="Beletsky A.V."/>
            <person name="Karnachuk O.V."/>
            <person name="Ravin N.V."/>
        </authorList>
    </citation>
    <scope>NUCLEOTIDE SEQUENCE [LARGE SCALE GENOMIC DNA]</scope>
</reference>